<dbReference type="GO" id="GO:0004803">
    <property type="term" value="F:transposase activity"/>
    <property type="evidence" value="ECO:0007669"/>
    <property type="project" value="InterPro"/>
</dbReference>
<dbReference type="AlphaFoldDB" id="X8IR55"/>
<dbReference type="InterPro" id="IPR036515">
    <property type="entry name" value="Transposase_17_sf"/>
</dbReference>
<dbReference type="Gene3D" id="3.30.70.1290">
    <property type="entry name" value="Transposase IS200-like"/>
    <property type="match status" value="1"/>
</dbReference>
<dbReference type="SMART" id="SM01321">
    <property type="entry name" value="Y1_Tnp"/>
    <property type="match status" value="1"/>
</dbReference>
<evidence type="ECO:0000313" key="2">
    <source>
        <dbReference type="EMBL" id="EUC52112.1"/>
    </source>
</evidence>
<dbReference type="InterPro" id="IPR002686">
    <property type="entry name" value="Transposase_17"/>
</dbReference>
<comment type="caution">
    <text evidence="2">The sequence shown here is derived from an EMBL/GenBank/DDBJ whole genome shotgun (WGS) entry which is preliminary data.</text>
</comment>
<evidence type="ECO:0000313" key="3">
    <source>
        <dbReference type="Proteomes" id="UP000022645"/>
    </source>
</evidence>
<dbReference type="PATRIC" id="fig|1401079.3.peg.1096"/>
<dbReference type="Pfam" id="PF01797">
    <property type="entry name" value="Y1_Tnp"/>
    <property type="match status" value="1"/>
</dbReference>
<accession>X8IR55</accession>
<organism evidence="2 3">
    <name type="scientific">Mogibacterium timidum ATCC 33093</name>
    <dbReference type="NCBI Taxonomy" id="1401079"/>
    <lineage>
        <taxon>Bacteria</taxon>
        <taxon>Bacillati</taxon>
        <taxon>Bacillota</taxon>
        <taxon>Clostridia</taxon>
        <taxon>Peptostreptococcales</taxon>
        <taxon>Anaerovoracaceae</taxon>
        <taxon>Mogibacterium</taxon>
    </lineage>
</organism>
<gene>
    <name evidence="2" type="ORF">HMPREF0581_0248</name>
</gene>
<evidence type="ECO:0000259" key="1">
    <source>
        <dbReference type="SMART" id="SM01321"/>
    </source>
</evidence>
<dbReference type="PANTHER" id="PTHR33360:SF2">
    <property type="entry name" value="TRANSPOSASE FOR INSERTION SEQUENCE ELEMENT IS200"/>
    <property type="match status" value="1"/>
</dbReference>
<dbReference type="PANTHER" id="PTHR33360">
    <property type="entry name" value="TRANSPOSASE FOR INSERTION SEQUENCE ELEMENT IS200"/>
    <property type="match status" value="1"/>
</dbReference>
<dbReference type="GO" id="GO:0006313">
    <property type="term" value="P:DNA transposition"/>
    <property type="evidence" value="ECO:0007669"/>
    <property type="project" value="InterPro"/>
</dbReference>
<dbReference type="NCBIfam" id="NF033573">
    <property type="entry name" value="transpos_IS200"/>
    <property type="match status" value="1"/>
</dbReference>
<sequence>MGVNDINSLAHSKWNCKYHIVFAPKYRRMVFYGQKKNEIGKILRKLCEWKGVEVLNAEACPDHIHMLLSIPPKYSVSKFMGYLKGKSSTMLYEQFVELKYKYRNREFWCKGYYVDTVGKNEARISEYISKQLEEDKMGDRLTMSEAGAFRKKKK</sequence>
<feature type="domain" description="Transposase IS200-like" evidence="1">
    <location>
        <begin position="13"/>
        <end position="131"/>
    </location>
</feature>
<dbReference type="SUPFAM" id="SSF143422">
    <property type="entry name" value="Transposase IS200-like"/>
    <property type="match status" value="1"/>
</dbReference>
<dbReference type="GO" id="GO:0003677">
    <property type="term" value="F:DNA binding"/>
    <property type="evidence" value="ECO:0007669"/>
    <property type="project" value="InterPro"/>
</dbReference>
<reference evidence="2 3" key="1">
    <citation type="submission" date="2014-01" db="EMBL/GenBank/DDBJ databases">
        <authorList>
            <person name="Durkin A.S."/>
            <person name="McCorrison J."/>
            <person name="Torralba M."/>
            <person name="Gillis M."/>
            <person name="Haft D.H."/>
            <person name="Methe B."/>
            <person name="Sutton G."/>
            <person name="Nelson K.E."/>
        </authorList>
    </citation>
    <scope>NUCLEOTIDE SEQUENCE [LARGE SCALE GENOMIC DNA]</scope>
    <source>
        <strain evidence="2 3">ATCC 33093</strain>
    </source>
</reference>
<dbReference type="EMBL" id="JALU01000020">
    <property type="protein sequence ID" value="EUC52112.1"/>
    <property type="molecule type" value="Genomic_DNA"/>
</dbReference>
<name>X8IR55_9FIRM</name>
<protein>
    <submittedName>
        <fullName evidence="2">Transposase IS200-like protein</fullName>
    </submittedName>
</protein>
<dbReference type="Proteomes" id="UP000022645">
    <property type="component" value="Unassembled WGS sequence"/>
</dbReference>
<proteinExistence type="predicted"/>